<keyword evidence="1" id="KW-0732">Signal</keyword>
<dbReference type="EMBL" id="KQ965770">
    <property type="protein sequence ID" value="KXS14322.1"/>
    <property type="molecule type" value="Genomic_DNA"/>
</dbReference>
<evidence type="ECO:0000313" key="3">
    <source>
        <dbReference type="Proteomes" id="UP000070544"/>
    </source>
</evidence>
<evidence type="ECO:0000256" key="1">
    <source>
        <dbReference type="SAM" id="SignalP"/>
    </source>
</evidence>
<dbReference type="AlphaFoldDB" id="A0A139ABW7"/>
<protein>
    <submittedName>
        <fullName evidence="2">Uncharacterized protein</fullName>
    </submittedName>
</protein>
<feature type="chain" id="PRO_5007296101" evidence="1">
    <location>
        <begin position="32"/>
        <end position="71"/>
    </location>
</feature>
<reference evidence="2 3" key="1">
    <citation type="journal article" date="2015" name="Genome Biol. Evol.">
        <title>Phylogenomic analyses indicate that early fungi evolved digesting cell walls of algal ancestors of land plants.</title>
        <authorList>
            <person name="Chang Y."/>
            <person name="Wang S."/>
            <person name="Sekimoto S."/>
            <person name="Aerts A.L."/>
            <person name="Choi C."/>
            <person name="Clum A."/>
            <person name="LaButti K.M."/>
            <person name="Lindquist E.A."/>
            <person name="Yee Ngan C."/>
            <person name="Ohm R.A."/>
            <person name="Salamov A.A."/>
            <person name="Grigoriev I.V."/>
            <person name="Spatafora J.W."/>
            <person name="Berbee M.L."/>
        </authorList>
    </citation>
    <scope>NUCLEOTIDE SEQUENCE [LARGE SCALE GENOMIC DNA]</scope>
    <source>
        <strain evidence="2 3">JEL478</strain>
    </source>
</reference>
<sequence>MARRESHSALILLVLAIAALVVSSQVGFAEARPTSVQLGRRGWPARSDFPPCPLYLINDDDMRPLDFMGTG</sequence>
<proteinExistence type="predicted"/>
<accession>A0A139ABW7</accession>
<keyword evidence="3" id="KW-1185">Reference proteome</keyword>
<name>A0A139ABW7_GONPJ</name>
<gene>
    <name evidence="2" type="ORF">M427DRAFT_57809</name>
</gene>
<feature type="signal peptide" evidence="1">
    <location>
        <begin position="1"/>
        <end position="31"/>
    </location>
</feature>
<evidence type="ECO:0000313" key="2">
    <source>
        <dbReference type="EMBL" id="KXS14322.1"/>
    </source>
</evidence>
<dbReference type="Proteomes" id="UP000070544">
    <property type="component" value="Unassembled WGS sequence"/>
</dbReference>
<organism evidence="2 3">
    <name type="scientific">Gonapodya prolifera (strain JEL478)</name>
    <name type="common">Monoblepharis prolifera</name>
    <dbReference type="NCBI Taxonomy" id="1344416"/>
    <lineage>
        <taxon>Eukaryota</taxon>
        <taxon>Fungi</taxon>
        <taxon>Fungi incertae sedis</taxon>
        <taxon>Chytridiomycota</taxon>
        <taxon>Chytridiomycota incertae sedis</taxon>
        <taxon>Monoblepharidomycetes</taxon>
        <taxon>Monoblepharidales</taxon>
        <taxon>Gonapodyaceae</taxon>
        <taxon>Gonapodya</taxon>
    </lineage>
</organism>